<keyword evidence="3" id="KW-1185">Reference proteome</keyword>
<name>A0A5D2BYT4_GOSDA</name>
<sequence length="64" mass="6880">MLFSPRHSDDSSLPEANNLRFDSDDCGEKMEIQPPGMWRPYGDVEGSVHAVVRVGGCGCGALNA</sequence>
<organism evidence="2 3">
    <name type="scientific">Gossypium darwinii</name>
    <name type="common">Darwin's cotton</name>
    <name type="synonym">Gossypium barbadense var. darwinii</name>
    <dbReference type="NCBI Taxonomy" id="34276"/>
    <lineage>
        <taxon>Eukaryota</taxon>
        <taxon>Viridiplantae</taxon>
        <taxon>Streptophyta</taxon>
        <taxon>Embryophyta</taxon>
        <taxon>Tracheophyta</taxon>
        <taxon>Spermatophyta</taxon>
        <taxon>Magnoliopsida</taxon>
        <taxon>eudicotyledons</taxon>
        <taxon>Gunneridae</taxon>
        <taxon>Pentapetalae</taxon>
        <taxon>rosids</taxon>
        <taxon>malvids</taxon>
        <taxon>Malvales</taxon>
        <taxon>Malvaceae</taxon>
        <taxon>Malvoideae</taxon>
        <taxon>Gossypium</taxon>
    </lineage>
</organism>
<dbReference type="Proteomes" id="UP000323506">
    <property type="component" value="Chromosome D07"/>
</dbReference>
<gene>
    <name evidence="2" type="ORF">ES288_D07G230600v1</name>
</gene>
<evidence type="ECO:0000313" key="3">
    <source>
        <dbReference type="Proteomes" id="UP000323506"/>
    </source>
</evidence>
<feature type="compositionally biased region" description="Basic and acidic residues" evidence="1">
    <location>
        <begin position="1"/>
        <end position="10"/>
    </location>
</feature>
<reference evidence="2 3" key="1">
    <citation type="submission" date="2019-06" db="EMBL/GenBank/DDBJ databases">
        <title>WGS assembly of Gossypium darwinii.</title>
        <authorList>
            <person name="Chen Z.J."/>
            <person name="Sreedasyam A."/>
            <person name="Ando A."/>
            <person name="Song Q."/>
            <person name="De L."/>
            <person name="Hulse-Kemp A."/>
            <person name="Ding M."/>
            <person name="Ye W."/>
            <person name="Kirkbride R."/>
            <person name="Jenkins J."/>
            <person name="Plott C."/>
            <person name="Lovell J."/>
            <person name="Lin Y.-M."/>
            <person name="Vaughn R."/>
            <person name="Liu B."/>
            <person name="Li W."/>
            <person name="Simpson S."/>
            <person name="Scheffler B."/>
            <person name="Saski C."/>
            <person name="Grover C."/>
            <person name="Hu G."/>
            <person name="Conover J."/>
            <person name="Carlson J."/>
            <person name="Shu S."/>
            <person name="Boston L."/>
            <person name="Williams M."/>
            <person name="Peterson D."/>
            <person name="Mcgee K."/>
            <person name="Jones D."/>
            <person name="Wendel J."/>
            <person name="Stelly D."/>
            <person name="Grimwood J."/>
            <person name="Schmutz J."/>
        </authorList>
    </citation>
    <scope>NUCLEOTIDE SEQUENCE [LARGE SCALE GENOMIC DNA]</scope>
    <source>
        <strain evidence="2">1808015.09</strain>
    </source>
</reference>
<protein>
    <submittedName>
        <fullName evidence="2">Uncharacterized protein</fullName>
    </submittedName>
</protein>
<proteinExistence type="predicted"/>
<feature type="region of interest" description="Disordered" evidence="1">
    <location>
        <begin position="1"/>
        <end position="26"/>
    </location>
</feature>
<dbReference type="EMBL" id="CM017707">
    <property type="protein sequence ID" value="TYG62434.1"/>
    <property type="molecule type" value="Genomic_DNA"/>
</dbReference>
<dbReference type="AlphaFoldDB" id="A0A5D2BYT4"/>
<evidence type="ECO:0000313" key="2">
    <source>
        <dbReference type="EMBL" id="TYG62434.1"/>
    </source>
</evidence>
<evidence type="ECO:0000256" key="1">
    <source>
        <dbReference type="SAM" id="MobiDB-lite"/>
    </source>
</evidence>
<accession>A0A5D2BYT4</accession>